<dbReference type="PROSITE" id="PS51257">
    <property type="entry name" value="PROKAR_LIPOPROTEIN"/>
    <property type="match status" value="1"/>
</dbReference>
<accession>A0A6J7IQ31</accession>
<organism evidence="2">
    <name type="scientific">freshwater metagenome</name>
    <dbReference type="NCBI Taxonomy" id="449393"/>
    <lineage>
        <taxon>unclassified sequences</taxon>
        <taxon>metagenomes</taxon>
        <taxon>ecological metagenomes</taxon>
    </lineage>
</organism>
<reference evidence="2" key="1">
    <citation type="submission" date="2020-05" db="EMBL/GenBank/DDBJ databases">
        <authorList>
            <person name="Chiriac C."/>
            <person name="Salcher M."/>
            <person name="Ghai R."/>
            <person name="Kavagutti S V."/>
        </authorList>
    </citation>
    <scope>NUCLEOTIDE SEQUENCE</scope>
</reference>
<evidence type="ECO:0000313" key="2">
    <source>
        <dbReference type="EMBL" id="CAB4932920.1"/>
    </source>
</evidence>
<proteinExistence type="predicted"/>
<feature type="region of interest" description="Disordered" evidence="1">
    <location>
        <begin position="25"/>
        <end position="58"/>
    </location>
</feature>
<gene>
    <name evidence="2" type="ORF">UFOPK3610_02032</name>
</gene>
<evidence type="ECO:0000256" key="1">
    <source>
        <dbReference type="SAM" id="MobiDB-lite"/>
    </source>
</evidence>
<protein>
    <submittedName>
        <fullName evidence="2">Unannotated protein</fullName>
    </submittedName>
</protein>
<dbReference type="AlphaFoldDB" id="A0A6J7IQ31"/>
<dbReference type="EMBL" id="CAFBMR010000160">
    <property type="protein sequence ID" value="CAB4932920.1"/>
    <property type="molecule type" value="Genomic_DNA"/>
</dbReference>
<name>A0A6J7IQ31_9ZZZZ</name>
<sequence length="151" mass="15183">MRRSRIVLSVVALSLPVLALSACGSSSGDATSSMPVPTTSASSSSANSSTPTSDPSASAVYPEAFCAAFEPLLGLPDPSGPTDPILDEALAILEAARAVGDELGVAQVDAIIAVYQGVQDGTITIPVQQDDPLIADGATAIQQIILGCNLM</sequence>
<feature type="compositionally biased region" description="Low complexity" evidence="1">
    <location>
        <begin position="30"/>
        <end position="58"/>
    </location>
</feature>